<reference evidence="2 3" key="1">
    <citation type="journal article" date="2020" name="Nature">
        <title>Six reference-quality genomes reveal evolution of bat adaptations.</title>
        <authorList>
            <person name="Jebb D."/>
            <person name="Huang Z."/>
            <person name="Pippel M."/>
            <person name="Hughes G.M."/>
            <person name="Lavrichenko K."/>
            <person name="Devanna P."/>
            <person name="Winkler S."/>
            <person name="Jermiin L.S."/>
            <person name="Skirmuntt E.C."/>
            <person name="Katzourakis A."/>
            <person name="Burkitt-Gray L."/>
            <person name="Ray D.A."/>
            <person name="Sullivan K.A.M."/>
            <person name="Roscito J.G."/>
            <person name="Kirilenko B.M."/>
            <person name="Davalos L.M."/>
            <person name="Corthals A.P."/>
            <person name="Power M.L."/>
            <person name="Jones G."/>
            <person name="Ransome R.D."/>
            <person name="Dechmann D.K.N."/>
            <person name="Locatelli A.G."/>
            <person name="Puechmaille S.J."/>
            <person name="Fedrigo O."/>
            <person name="Jarvis E.D."/>
            <person name="Hiller M."/>
            <person name="Vernes S.C."/>
            <person name="Myers E.W."/>
            <person name="Teeling E.C."/>
        </authorList>
    </citation>
    <scope>NUCLEOTIDE SEQUENCE [LARGE SCALE GENOMIC DNA]</scope>
    <source>
        <strain evidence="2">Bat1K_MPI-CBG_1</strain>
    </source>
</reference>
<accession>A0A833ZTY9</accession>
<dbReference type="EMBL" id="JABVXQ010000007">
    <property type="protein sequence ID" value="KAF6099870.1"/>
    <property type="molecule type" value="Genomic_DNA"/>
</dbReference>
<name>A0A833ZTY9_9CHIR</name>
<evidence type="ECO:0000256" key="1">
    <source>
        <dbReference type="SAM" id="MobiDB-lite"/>
    </source>
</evidence>
<evidence type="ECO:0000313" key="3">
    <source>
        <dbReference type="Proteomes" id="UP000664940"/>
    </source>
</evidence>
<gene>
    <name evidence="2" type="ORF">HJG60_011595</name>
</gene>
<dbReference type="Proteomes" id="UP000664940">
    <property type="component" value="Unassembled WGS sequence"/>
</dbReference>
<sequence length="147" mass="15721">MRTVLHTQFSAQMVSTLKHQVKLWVRIMSCSPGFLSTLLSTYALGCGPIRSFPERGLGANLKRNLCGPSRQGLAGERWRGSEACRAAGAEAHRGASTSLQAVAKGAQGAERGGWEDATKSSVDRANGDGLPQKTPRREQREAAGKTL</sequence>
<feature type="compositionally biased region" description="Basic and acidic residues" evidence="1">
    <location>
        <begin position="112"/>
        <end position="126"/>
    </location>
</feature>
<comment type="caution">
    <text evidence="2">The sequence shown here is derived from an EMBL/GenBank/DDBJ whole genome shotgun (WGS) entry which is preliminary data.</text>
</comment>
<proteinExistence type="predicted"/>
<dbReference type="AlphaFoldDB" id="A0A833ZTY9"/>
<feature type="compositionally biased region" description="Basic and acidic residues" evidence="1">
    <location>
        <begin position="135"/>
        <end position="147"/>
    </location>
</feature>
<evidence type="ECO:0000313" key="2">
    <source>
        <dbReference type="EMBL" id="KAF6099870.1"/>
    </source>
</evidence>
<feature type="region of interest" description="Disordered" evidence="1">
    <location>
        <begin position="90"/>
        <end position="147"/>
    </location>
</feature>
<organism evidence="2 3">
    <name type="scientific">Phyllostomus discolor</name>
    <name type="common">pale spear-nosed bat</name>
    <dbReference type="NCBI Taxonomy" id="89673"/>
    <lineage>
        <taxon>Eukaryota</taxon>
        <taxon>Metazoa</taxon>
        <taxon>Chordata</taxon>
        <taxon>Craniata</taxon>
        <taxon>Vertebrata</taxon>
        <taxon>Euteleostomi</taxon>
        <taxon>Mammalia</taxon>
        <taxon>Eutheria</taxon>
        <taxon>Laurasiatheria</taxon>
        <taxon>Chiroptera</taxon>
        <taxon>Yangochiroptera</taxon>
        <taxon>Phyllostomidae</taxon>
        <taxon>Phyllostominae</taxon>
        <taxon>Phyllostomus</taxon>
    </lineage>
</organism>
<protein>
    <submittedName>
        <fullName evidence="2">Uncharacterized protein</fullName>
    </submittedName>
</protein>